<dbReference type="InterPro" id="IPR021691">
    <property type="entry name" value="DUF3273"/>
</dbReference>
<gene>
    <name evidence="3" type="ORF">BN1204_061210</name>
    <name evidence="2" type="ORF">NCLIV_061210</name>
</gene>
<reference evidence="3" key="4">
    <citation type="journal article" date="2015" name="PLoS ONE">
        <title>Comprehensive Evaluation of Toxoplasma gondii VEG and Neospora caninum LIV Genomes with Tachyzoite Stage Transcriptome and Proteome Defines Novel Transcript Features.</title>
        <authorList>
            <person name="Ramaprasad A."/>
            <person name="Mourier T."/>
            <person name="Naeem R."/>
            <person name="Malas T.B."/>
            <person name="Moussa E."/>
            <person name="Panigrahi A."/>
            <person name="Vermont S.J."/>
            <person name="Otto T.D."/>
            <person name="Wastling J."/>
            <person name="Pain A."/>
        </authorList>
    </citation>
    <scope>NUCLEOTIDE SEQUENCE</scope>
    <source>
        <strain evidence="3">Liverpool</strain>
    </source>
</reference>
<reference evidence="2" key="1">
    <citation type="submission" date="2011-02" db="EMBL/GenBank/DDBJ databases">
        <authorList>
            <person name="Aslett M."/>
        </authorList>
    </citation>
    <scope>NUCLEOTIDE SEQUENCE</scope>
    <source>
        <strain evidence="2">Liverpool</strain>
    </source>
</reference>
<evidence type="ECO:0000313" key="2">
    <source>
        <dbReference type="EMBL" id="CBZ55697.1"/>
    </source>
</evidence>
<keyword evidence="1" id="KW-0472">Membrane</keyword>
<feature type="transmembrane region" description="Helical" evidence="1">
    <location>
        <begin position="110"/>
        <end position="131"/>
    </location>
</feature>
<dbReference type="OMA" id="MFIFYWA"/>
<evidence type="ECO:0000313" key="3">
    <source>
        <dbReference type="EMBL" id="CEL70439.1"/>
    </source>
</evidence>
<feature type="transmembrane region" description="Helical" evidence="1">
    <location>
        <begin position="151"/>
        <end position="172"/>
    </location>
</feature>
<dbReference type="Proteomes" id="UP000007494">
    <property type="component" value="Chromosome XII"/>
</dbReference>
<protein>
    <submittedName>
        <fullName evidence="3">Multi-pass transmembrane protein</fullName>
    </submittedName>
</protein>
<dbReference type="InParanoid" id="F0VPQ0"/>
<feature type="transmembrane region" description="Helical" evidence="1">
    <location>
        <begin position="254"/>
        <end position="274"/>
    </location>
</feature>
<name>F0VPQ0_NEOCL</name>
<dbReference type="GeneID" id="13441128"/>
<evidence type="ECO:0000256" key="1">
    <source>
        <dbReference type="SAM" id="Phobius"/>
    </source>
</evidence>
<keyword evidence="4" id="KW-1185">Reference proteome</keyword>
<reference evidence="4" key="3">
    <citation type="journal article" date="2012" name="PLoS Pathog.">
        <title>Comparative genomics of the apicomplexan parasites Toxoplasma gondii and Neospora caninum: Coccidia differing in host range and transmission strategy.</title>
        <authorList>
            <person name="Reid A.J."/>
            <person name="Vermont S.J."/>
            <person name="Cotton J.A."/>
            <person name="Harris D."/>
            <person name="Hill-Cawthorne G.A."/>
            <person name="Konen-Waisman S."/>
            <person name="Latham S.M."/>
            <person name="Mourier T."/>
            <person name="Norton R."/>
            <person name="Quail M.A."/>
            <person name="Sanders M."/>
            <person name="Shanmugam D."/>
            <person name="Sohal A."/>
            <person name="Wasmuth J.D."/>
            <person name="Brunk B."/>
            <person name="Grigg M.E."/>
            <person name="Howard J.C."/>
            <person name="Parkinson J."/>
            <person name="Roos D.S."/>
            <person name="Trees A.J."/>
            <person name="Berriman M."/>
            <person name="Pain A."/>
            <person name="Wastling J.M."/>
        </authorList>
    </citation>
    <scope>NUCLEOTIDE SEQUENCE [LARGE SCALE GENOMIC DNA]</scope>
    <source>
        <strain evidence="4">Liverpool</strain>
    </source>
</reference>
<reference evidence="2" key="2">
    <citation type="submission" date="2011-03" db="EMBL/GenBank/DDBJ databases">
        <title>Comparative genomics and transcriptomics of Neospora caninum and Toxoplasma gondii.</title>
        <authorList>
            <person name="Reid A.J."/>
            <person name="Sohal A."/>
            <person name="Harris D."/>
            <person name="Quail M."/>
            <person name="Sanders M."/>
            <person name="Berriman M."/>
            <person name="Wastling J.M."/>
            <person name="Pain A."/>
        </authorList>
    </citation>
    <scope>NUCLEOTIDE SEQUENCE</scope>
    <source>
        <strain evidence="2">Liverpool</strain>
    </source>
</reference>
<sequence>MYSLGVEGDETLLAQNQLSMSSRQGSAYMMGHPSMTSTMGAPAMFVDEDAEPSPRGEEHTPIIHFLTTKLLRFSLSLKSVSMALMCIFFLAFGGRWVFTFHAYPDMSNGFHLSMVVLMTIYLVGTLFLALFQAFVADDSKWTKGFRTGSKILSAAVTLDGLAAMLRLVQYLYLYNYLSVVWWTKFNVSKSEWILFTVSNVLDGLSLLSYGWAFFYMEVYHDEGTYEELAWGMFGLFSLSGILMILMVFAGFGAVFMLLTVAGAYATACYWAYLFEPLLEKWSPELHCRDINTDIMPTEGAQQTGAGASSTGYYGTNQTLGSSPGPVYQPLQAGVSSDHVGRMGSASLGNAVMGSYVPQAEAAGMEIPTQYDYSQLQQQVSREVEMGVVNPNYQ</sequence>
<feature type="transmembrane region" description="Helical" evidence="1">
    <location>
        <begin position="228"/>
        <end position="248"/>
    </location>
</feature>
<dbReference type="VEuPathDB" id="ToxoDB:NCLIV_061210"/>
<dbReference type="Pfam" id="PF11677">
    <property type="entry name" value="DUF3273"/>
    <property type="match status" value="1"/>
</dbReference>
<dbReference type="EMBL" id="FR823393">
    <property type="protein sequence ID" value="CBZ55697.1"/>
    <property type="molecule type" value="Genomic_DNA"/>
</dbReference>
<dbReference type="eggNOG" id="ENOG502S0QC">
    <property type="taxonomic scope" value="Eukaryota"/>
</dbReference>
<dbReference type="AlphaFoldDB" id="F0VPQ0"/>
<dbReference type="EMBL" id="LN714487">
    <property type="protein sequence ID" value="CEL70439.1"/>
    <property type="molecule type" value="Genomic_DNA"/>
</dbReference>
<dbReference type="OrthoDB" id="359547at2759"/>
<feature type="transmembrane region" description="Helical" evidence="1">
    <location>
        <begin position="192"/>
        <end position="216"/>
    </location>
</feature>
<proteinExistence type="predicted"/>
<dbReference type="RefSeq" id="XP_003885723.1">
    <property type="nucleotide sequence ID" value="XM_003885674.1"/>
</dbReference>
<evidence type="ECO:0000313" key="4">
    <source>
        <dbReference type="Proteomes" id="UP000007494"/>
    </source>
</evidence>
<accession>F0VPQ0</accession>
<keyword evidence="1 3" id="KW-0812">Transmembrane</keyword>
<organism evidence="2 4">
    <name type="scientific">Neospora caninum (strain Liverpool)</name>
    <dbReference type="NCBI Taxonomy" id="572307"/>
    <lineage>
        <taxon>Eukaryota</taxon>
        <taxon>Sar</taxon>
        <taxon>Alveolata</taxon>
        <taxon>Apicomplexa</taxon>
        <taxon>Conoidasida</taxon>
        <taxon>Coccidia</taxon>
        <taxon>Eucoccidiorida</taxon>
        <taxon>Eimeriorina</taxon>
        <taxon>Sarcocystidae</taxon>
        <taxon>Neospora</taxon>
    </lineage>
</organism>
<keyword evidence="1" id="KW-1133">Transmembrane helix</keyword>
<feature type="transmembrane region" description="Helical" evidence="1">
    <location>
        <begin position="79"/>
        <end position="98"/>
    </location>
</feature>